<evidence type="ECO:0000256" key="2">
    <source>
        <dbReference type="ARBA" id="ARBA00022679"/>
    </source>
</evidence>
<dbReference type="SUPFAM" id="SSF100950">
    <property type="entry name" value="NagB/RpiA/CoA transferase-like"/>
    <property type="match status" value="2"/>
</dbReference>
<dbReference type="InterPro" id="IPR003702">
    <property type="entry name" value="ActCoA_hydro_N"/>
</dbReference>
<comment type="similarity">
    <text evidence="1">Belongs to the acetyl-CoA hydrolase/transferase family.</text>
</comment>
<dbReference type="EMBL" id="FLUQ01000001">
    <property type="protein sequence ID" value="SBV99229.1"/>
    <property type="molecule type" value="Genomic_DNA"/>
</dbReference>
<dbReference type="Pfam" id="PF13336">
    <property type="entry name" value="AcetylCoA_hyd_C"/>
    <property type="match status" value="1"/>
</dbReference>
<dbReference type="EC" id="2.8.3.-" evidence="5"/>
<evidence type="ECO:0000259" key="3">
    <source>
        <dbReference type="Pfam" id="PF02550"/>
    </source>
</evidence>
<dbReference type="GO" id="GO:0006083">
    <property type="term" value="P:acetate metabolic process"/>
    <property type="evidence" value="ECO:0007669"/>
    <property type="project" value="InterPro"/>
</dbReference>
<dbReference type="PANTHER" id="PTHR21432">
    <property type="entry name" value="ACETYL-COA HYDROLASE-RELATED"/>
    <property type="match status" value="1"/>
</dbReference>
<evidence type="ECO:0000313" key="5">
    <source>
        <dbReference type="EMBL" id="SBV99229.1"/>
    </source>
</evidence>
<evidence type="ECO:0000256" key="1">
    <source>
        <dbReference type="ARBA" id="ARBA00009632"/>
    </source>
</evidence>
<evidence type="ECO:0000259" key="4">
    <source>
        <dbReference type="Pfam" id="PF13336"/>
    </source>
</evidence>
<dbReference type="InterPro" id="IPR046433">
    <property type="entry name" value="ActCoA_hydro"/>
</dbReference>
<dbReference type="Gene3D" id="3.30.750.70">
    <property type="entry name" value="4-hydroxybutyrate coenzyme like domains"/>
    <property type="match status" value="1"/>
</dbReference>
<dbReference type="Pfam" id="PF02550">
    <property type="entry name" value="AcetylCoA_hydro"/>
    <property type="match status" value="1"/>
</dbReference>
<dbReference type="Gene3D" id="3.40.1080.20">
    <property type="entry name" value="Acetyl-CoA hydrolase/transferase C-terminal domain"/>
    <property type="match status" value="1"/>
</dbReference>
<feature type="domain" description="Acetyl-CoA hydrolase/transferase N-terminal" evidence="3">
    <location>
        <begin position="4"/>
        <end position="182"/>
    </location>
</feature>
<dbReference type="InterPro" id="IPR038460">
    <property type="entry name" value="AcetylCoA_hyd_C_sf"/>
</dbReference>
<protein>
    <submittedName>
        <fullName evidence="5">4-hydroxybutyrate coenzyme A transferase</fullName>
        <ecNumber evidence="5">2.8.3.-</ecNumber>
    </submittedName>
</protein>
<dbReference type="InterPro" id="IPR037171">
    <property type="entry name" value="NagB/RpiA_transferase-like"/>
</dbReference>
<gene>
    <name evidence="5" type="primary">cat</name>
    <name evidence="5" type="ORF">KL86DPRO_11544</name>
</gene>
<reference evidence="5" key="1">
    <citation type="submission" date="2016-04" db="EMBL/GenBank/DDBJ databases">
        <authorList>
            <person name="Evans L.H."/>
            <person name="Alamgir A."/>
            <person name="Owens N."/>
            <person name="Weber N.D."/>
            <person name="Virtaneva K."/>
            <person name="Barbian K."/>
            <person name="Babar A."/>
            <person name="Rosenke K."/>
        </authorList>
    </citation>
    <scope>NUCLEOTIDE SEQUENCE</scope>
    <source>
        <strain evidence="5">86</strain>
    </source>
</reference>
<dbReference type="PANTHER" id="PTHR21432:SF20">
    <property type="entry name" value="ACETYL-COA HYDROLASE"/>
    <property type="match status" value="1"/>
</dbReference>
<organism evidence="5">
    <name type="scientific">uncultured delta proteobacterium</name>
    <dbReference type="NCBI Taxonomy" id="34034"/>
    <lineage>
        <taxon>Bacteria</taxon>
        <taxon>Deltaproteobacteria</taxon>
        <taxon>environmental samples</taxon>
    </lineage>
</organism>
<sequence>MSWQEHYKSRLVSAAEAVRHVKSGWKMSFGHACASPTVLIDALMERKDELSEVQITHMVPLTPAPYCEEPYCRSFRHVSVFSGGSTRGAINEGRADFIPRLFRRIPSLFTETFPLDAAFIKVSPPDKHGYMSLGISVDYSKEAVKRAKFVVAEISRHVPRTLGDSFVHVSEVDYFVESNAPLVELPPPALTDVEMGIGKNVASLIQDGDCLQLGIGAIPDAVLRFLTEKNDMGIHSEMISDGVMGLMKAGNINNSRKQLLPGKCVIGFAMGTNEFYQWLDDNPATEFHPITFVNDPLVIKQNDNVVSVNSAITVDLLGQVAADMMGPKQFSAVGGQNDFVLGAMMSKNGRSIIALPATAAKGKVSRISASLERGQAVTTTRNDVQYVVTEYGVALLRGMTMRQRAAALIKISAPEFRDQLRQDCIDLYGWAPEE</sequence>
<keyword evidence="2 5" id="KW-0808">Transferase</keyword>
<accession>A0A212JID7</accession>
<name>A0A212JID7_9DELT</name>
<proteinExistence type="inferred from homology"/>
<feature type="domain" description="Acetyl-CoA hydrolase/transferase C-terminal" evidence="4">
    <location>
        <begin position="271"/>
        <end position="423"/>
    </location>
</feature>
<dbReference type="AlphaFoldDB" id="A0A212JID7"/>
<dbReference type="InterPro" id="IPR026888">
    <property type="entry name" value="AcetylCoA_hyd_C"/>
</dbReference>
<dbReference type="Gene3D" id="3.40.1080.10">
    <property type="entry name" value="Glutaconate Coenzyme A-transferase"/>
    <property type="match status" value="1"/>
</dbReference>
<dbReference type="GO" id="GO:0008775">
    <property type="term" value="F:acetate CoA-transferase activity"/>
    <property type="evidence" value="ECO:0007669"/>
    <property type="project" value="InterPro"/>
</dbReference>